<proteinExistence type="predicted"/>
<evidence type="ECO:0000313" key="2">
    <source>
        <dbReference type="Proteomes" id="UP000204647"/>
    </source>
</evidence>
<sequence>MNMAVKKDVEVTLMNGMIAFIPEEAFLTAGIADTPESVIGNAVRGSRSPVFHVNTKADMTGDWLYVIAQNILSFKVTHK</sequence>
<evidence type="ECO:0000313" key="1">
    <source>
        <dbReference type="EMBL" id="ALA13312.1"/>
    </source>
</evidence>
<gene>
    <name evidence="1" type="ORF">AVESOBMORE_68</name>
</gene>
<protein>
    <submittedName>
        <fullName evidence="1">Uncharacterized protein</fullName>
    </submittedName>
</protein>
<dbReference type="KEGG" id="vg:26632911"/>
<organism evidence="1 2">
    <name type="scientific">Bacillus phage AvesoBmore</name>
    <dbReference type="NCBI Taxonomy" id="1698451"/>
    <lineage>
        <taxon>Viruses</taxon>
        <taxon>Duplodnaviria</taxon>
        <taxon>Heunggongvirae</taxon>
        <taxon>Uroviricota</taxon>
        <taxon>Caudoviricetes</taxon>
        <taxon>Herelleviridae</taxon>
        <taxon>Bastillevirinae</taxon>
        <taxon>Bequatrovirus</taxon>
        <taxon>Bequatrovirus avesobmore</taxon>
    </lineage>
</organism>
<accession>A0A0K2D0W2</accession>
<dbReference type="RefSeq" id="YP_009206423.1">
    <property type="nucleotide sequence ID" value="NC_028887.1"/>
</dbReference>
<keyword evidence="2" id="KW-1185">Reference proteome</keyword>
<dbReference type="InterPro" id="IPR055633">
    <property type="entry name" value="DUF7209"/>
</dbReference>
<dbReference type="GeneID" id="26632911"/>
<dbReference type="Proteomes" id="UP000204647">
    <property type="component" value="Segment"/>
</dbReference>
<reference evidence="1 2" key="1">
    <citation type="journal article" date="2015" name="Genome Announc.">
        <title>Genome Sequences of Two Bacillus cereus Group Bacteriophages, Eyuki and AvesoBmore.</title>
        <authorList>
            <person name="Erill I."/>
            <person name="Caruso S.M."/>
        </authorList>
    </citation>
    <scope>NUCLEOTIDE SEQUENCE [LARGE SCALE GENOMIC DNA]</scope>
</reference>
<dbReference type="Pfam" id="PF23839">
    <property type="entry name" value="DUF7209"/>
    <property type="match status" value="1"/>
</dbReference>
<dbReference type="EMBL" id="KT307976">
    <property type="protein sequence ID" value="ALA13312.1"/>
    <property type="molecule type" value="Genomic_DNA"/>
</dbReference>
<dbReference type="OrthoDB" id="26137at10239"/>
<name>A0A0K2D0W2_9CAUD</name>